<dbReference type="EMBL" id="CM003535">
    <property type="protein sequence ID" value="RCV37528.1"/>
    <property type="molecule type" value="Genomic_DNA"/>
</dbReference>
<accession>A0A368S535</accession>
<dbReference type="AlphaFoldDB" id="A0A368S535"/>
<reference evidence="1" key="2">
    <citation type="submission" date="2015-07" db="EMBL/GenBank/DDBJ databases">
        <authorList>
            <person name="Noorani M."/>
        </authorList>
    </citation>
    <scope>NUCLEOTIDE SEQUENCE</scope>
    <source>
        <strain evidence="1">Yugu1</strain>
    </source>
</reference>
<gene>
    <name evidence="1" type="ORF">SETIT_8G070500v2</name>
</gene>
<name>A0A368S535_SETIT</name>
<protein>
    <submittedName>
        <fullName evidence="1">Uncharacterized protein</fullName>
    </submittedName>
</protein>
<organism evidence="1">
    <name type="scientific">Setaria italica</name>
    <name type="common">Foxtail millet</name>
    <name type="synonym">Panicum italicum</name>
    <dbReference type="NCBI Taxonomy" id="4555"/>
    <lineage>
        <taxon>Eukaryota</taxon>
        <taxon>Viridiplantae</taxon>
        <taxon>Streptophyta</taxon>
        <taxon>Embryophyta</taxon>
        <taxon>Tracheophyta</taxon>
        <taxon>Spermatophyta</taxon>
        <taxon>Magnoliopsida</taxon>
        <taxon>Liliopsida</taxon>
        <taxon>Poales</taxon>
        <taxon>Poaceae</taxon>
        <taxon>PACMAD clade</taxon>
        <taxon>Panicoideae</taxon>
        <taxon>Panicodae</taxon>
        <taxon>Paniceae</taxon>
        <taxon>Cenchrinae</taxon>
        <taxon>Setaria</taxon>
    </lineage>
</organism>
<sequence>MYFASKHSKSPDLFASRLTNIGLRIYGLGRSLQDDDDAGQSADPQCLQNMAKRLATRLLEGGNSSPQSPEISGLYNIPLHCVAGLCVELYPMQIQPDTIGMDCDKYVPASELEGDQSTEFPGAGKKLACNNRECATRRLGQIATSNAKRVRQWINKINKRAPDALLAGVWLQLEGPPGMILAGFEIRRFLFRSMLDPKLADAFVRMLRLHENATMARRTKSPGRHYVSPS</sequence>
<proteinExistence type="predicted"/>
<evidence type="ECO:0000313" key="1">
    <source>
        <dbReference type="EMBL" id="RCV37528.1"/>
    </source>
</evidence>
<reference evidence="1" key="1">
    <citation type="journal article" date="2012" name="Nat. Biotechnol.">
        <title>Reference genome sequence of the model plant Setaria.</title>
        <authorList>
            <person name="Bennetzen J.L."/>
            <person name="Schmutz J."/>
            <person name="Wang H."/>
            <person name="Percifield R."/>
            <person name="Hawkins J."/>
            <person name="Pontaroli A.C."/>
            <person name="Estep M."/>
            <person name="Feng L."/>
            <person name="Vaughn J.N."/>
            <person name="Grimwood J."/>
            <person name="Jenkins J."/>
            <person name="Barry K."/>
            <person name="Lindquist E."/>
            <person name="Hellsten U."/>
            <person name="Deshpande S."/>
            <person name="Wang X."/>
            <person name="Wu X."/>
            <person name="Mitros T."/>
            <person name="Triplett J."/>
            <person name="Yang X."/>
            <person name="Ye C.Y."/>
            <person name="Mauro-Herrera M."/>
            <person name="Wang L."/>
            <person name="Li P."/>
            <person name="Sharma M."/>
            <person name="Sharma R."/>
            <person name="Ronald P.C."/>
            <person name="Panaud O."/>
            <person name="Kellogg E.A."/>
            <person name="Brutnell T.P."/>
            <person name="Doust A.N."/>
            <person name="Tuskan G.A."/>
            <person name="Rokhsar D."/>
            <person name="Devos K.M."/>
        </authorList>
    </citation>
    <scope>NUCLEOTIDE SEQUENCE [LARGE SCALE GENOMIC DNA]</scope>
    <source>
        <strain evidence="1">Yugu1</strain>
    </source>
</reference>